<accession>U4L8I6</accession>
<feature type="region of interest" description="Disordered" evidence="1">
    <location>
        <begin position="1"/>
        <end position="25"/>
    </location>
</feature>
<sequence>MSFSPVVNRGYQTPGPEIPSLPQQGVGVPPAANHLWNIDPALWNVYPSPASVPASVPAPVHAFQAPGHAYVASGSSGAPAATQEKPKRKRLRNDRASLSTPTTPDNEAPASGAAPANASKRHKPTAKTGTSFMADRSADNNDDDDSPMGPEDPDWDMWIRVPSTTKDGPSAKKTLVAGKLDWRNPVQWSAVTAEKQAQAIRRLRFWMEWTREKAEEHLEQRSRKWISEKKRQAADKENPQRVKRTRTATAAAAGTTSAPVPVGALPVVVPVAPSTDLTSAPPTDTPLFVSAGDEDDHDDMAVEDEDPVVKAILAALSSRNVSASDDSANAPGPAVNEPAETSPDVPMTATPNVQPEDAGYGMMVPHIPAAVLPRLDFSRLAGLGPFLGSQRTGAAATVVPPAILPNGASAGADSEAPAESQQAVTLPSENQAFLNADSVTTAEKTPGLSTTGEM</sequence>
<feature type="compositionally biased region" description="Acidic residues" evidence="1">
    <location>
        <begin position="140"/>
        <end position="155"/>
    </location>
</feature>
<evidence type="ECO:0000313" key="2">
    <source>
        <dbReference type="EMBL" id="CCX14983.1"/>
    </source>
</evidence>
<feature type="region of interest" description="Disordered" evidence="1">
    <location>
        <begin position="431"/>
        <end position="454"/>
    </location>
</feature>
<feature type="compositionally biased region" description="Low complexity" evidence="1">
    <location>
        <begin position="108"/>
        <end position="118"/>
    </location>
</feature>
<feature type="compositionally biased region" description="Basic and acidic residues" evidence="1">
    <location>
        <begin position="228"/>
        <end position="240"/>
    </location>
</feature>
<protein>
    <submittedName>
        <fullName evidence="2">Uncharacterized protein</fullName>
    </submittedName>
</protein>
<dbReference type="Proteomes" id="UP000018144">
    <property type="component" value="Unassembled WGS sequence"/>
</dbReference>
<evidence type="ECO:0000313" key="3">
    <source>
        <dbReference type="Proteomes" id="UP000018144"/>
    </source>
</evidence>
<reference evidence="2 3" key="1">
    <citation type="journal article" date="2013" name="PLoS Genet.">
        <title>The genome and development-dependent transcriptomes of Pyronema confluens: a window into fungal evolution.</title>
        <authorList>
            <person name="Traeger S."/>
            <person name="Altegoer F."/>
            <person name="Freitag M."/>
            <person name="Gabaldon T."/>
            <person name="Kempken F."/>
            <person name="Kumar A."/>
            <person name="Marcet-Houben M."/>
            <person name="Poggeler S."/>
            <person name="Stajich J.E."/>
            <person name="Nowrousian M."/>
        </authorList>
    </citation>
    <scope>NUCLEOTIDE SEQUENCE [LARGE SCALE GENOMIC DNA]</scope>
    <source>
        <strain evidence="3">CBS 100304</strain>
        <tissue evidence="2">Vegetative mycelium</tissue>
    </source>
</reference>
<feature type="region of interest" description="Disordered" evidence="1">
    <location>
        <begin position="228"/>
        <end position="261"/>
    </location>
</feature>
<feature type="region of interest" description="Disordered" evidence="1">
    <location>
        <begin position="72"/>
        <end position="171"/>
    </location>
</feature>
<dbReference type="EMBL" id="HF936107">
    <property type="protein sequence ID" value="CCX14983.1"/>
    <property type="molecule type" value="Genomic_DNA"/>
</dbReference>
<feature type="compositionally biased region" description="Low complexity" evidence="1">
    <location>
        <begin position="247"/>
        <end position="261"/>
    </location>
</feature>
<feature type="region of interest" description="Disordered" evidence="1">
    <location>
        <begin position="320"/>
        <end position="347"/>
    </location>
</feature>
<dbReference type="OrthoDB" id="5496414at2759"/>
<keyword evidence="3" id="KW-1185">Reference proteome</keyword>
<proteinExistence type="predicted"/>
<dbReference type="AlphaFoldDB" id="U4L8I6"/>
<organism evidence="2 3">
    <name type="scientific">Pyronema omphalodes (strain CBS 100304)</name>
    <name type="common">Pyronema confluens</name>
    <dbReference type="NCBI Taxonomy" id="1076935"/>
    <lineage>
        <taxon>Eukaryota</taxon>
        <taxon>Fungi</taxon>
        <taxon>Dikarya</taxon>
        <taxon>Ascomycota</taxon>
        <taxon>Pezizomycotina</taxon>
        <taxon>Pezizomycetes</taxon>
        <taxon>Pezizales</taxon>
        <taxon>Pyronemataceae</taxon>
        <taxon>Pyronema</taxon>
    </lineage>
</organism>
<evidence type="ECO:0000256" key="1">
    <source>
        <dbReference type="SAM" id="MobiDB-lite"/>
    </source>
</evidence>
<feature type="compositionally biased region" description="Polar residues" evidence="1">
    <location>
        <begin position="96"/>
        <end position="105"/>
    </location>
</feature>
<name>U4L8I6_PYROM</name>
<gene>
    <name evidence="2" type="ORF">PCON_01209</name>
</gene>